<evidence type="ECO:0000313" key="1">
    <source>
        <dbReference type="EMBL" id="MCI10573.1"/>
    </source>
</evidence>
<dbReference type="EMBL" id="LXQA010076787">
    <property type="protein sequence ID" value="MCI10573.1"/>
    <property type="molecule type" value="Genomic_DNA"/>
</dbReference>
<reference evidence="1 2" key="1">
    <citation type="journal article" date="2018" name="Front. Plant Sci.">
        <title>Red Clover (Trifolium pratense) and Zigzag Clover (T. medium) - A Picture of Genomic Similarities and Differences.</title>
        <authorList>
            <person name="Dluhosova J."/>
            <person name="Istvanek J."/>
            <person name="Nedelnik J."/>
            <person name="Repkova J."/>
        </authorList>
    </citation>
    <scope>NUCLEOTIDE SEQUENCE [LARGE SCALE GENOMIC DNA]</scope>
    <source>
        <strain evidence="2">cv. 10/8</strain>
        <tissue evidence="1">Leaf</tissue>
    </source>
</reference>
<evidence type="ECO:0000313" key="2">
    <source>
        <dbReference type="Proteomes" id="UP000265520"/>
    </source>
</evidence>
<dbReference type="Proteomes" id="UP000265520">
    <property type="component" value="Unassembled WGS sequence"/>
</dbReference>
<keyword evidence="2" id="KW-1185">Reference proteome</keyword>
<comment type="caution">
    <text evidence="1">The sequence shown here is derived from an EMBL/GenBank/DDBJ whole genome shotgun (WGS) entry which is preliminary data.</text>
</comment>
<dbReference type="AlphaFoldDB" id="A0A392PEP5"/>
<organism evidence="1 2">
    <name type="scientific">Trifolium medium</name>
    <dbReference type="NCBI Taxonomy" id="97028"/>
    <lineage>
        <taxon>Eukaryota</taxon>
        <taxon>Viridiplantae</taxon>
        <taxon>Streptophyta</taxon>
        <taxon>Embryophyta</taxon>
        <taxon>Tracheophyta</taxon>
        <taxon>Spermatophyta</taxon>
        <taxon>Magnoliopsida</taxon>
        <taxon>eudicotyledons</taxon>
        <taxon>Gunneridae</taxon>
        <taxon>Pentapetalae</taxon>
        <taxon>rosids</taxon>
        <taxon>fabids</taxon>
        <taxon>Fabales</taxon>
        <taxon>Fabaceae</taxon>
        <taxon>Papilionoideae</taxon>
        <taxon>50 kb inversion clade</taxon>
        <taxon>NPAAA clade</taxon>
        <taxon>Hologalegina</taxon>
        <taxon>IRL clade</taxon>
        <taxon>Trifolieae</taxon>
        <taxon>Trifolium</taxon>
    </lineage>
</organism>
<accession>A0A392PEP5</accession>
<protein>
    <submittedName>
        <fullName evidence="1">Putative fructose bisphosphate aldolase</fullName>
    </submittedName>
</protein>
<sequence>MASASASVFKSSSLVVDKSEWVKGQTLRQPMSVVRCSPAAPSSLTIRAGAYTDELVKTAINMLGI</sequence>
<proteinExistence type="predicted"/>
<name>A0A392PEP5_9FABA</name>